<comment type="caution">
    <text evidence="2">The sequence shown here is derived from an EMBL/GenBank/DDBJ whole genome shotgun (WGS) entry which is preliminary data.</text>
</comment>
<evidence type="ECO:0000313" key="2">
    <source>
        <dbReference type="EMBL" id="MBB6438572.1"/>
    </source>
</evidence>
<dbReference type="Proteomes" id="UP000540423">
    <property type="component" value="Unassembled WGS sequence"/>
</dbReference>
<keyword evidence="3" id="KW-1185">Reference proteome</keyword>
<evidence type="ECO:0000313" key="3">
    <source>
        <dbReference type="Proteomes" id="UP000540423"/>
    </source>
</evidence>
<reference evidence="2 3" key="1">
    <citation type="submission" date="2020-08" db="EMBL/GenBank/DDBJ databases">
        <title>Genomic Encyclopedia of Type Strains, Phase IV (KMG-IV): sequencing the most valuable type-strain genomes for metagenomic binning, comparative biology and taxonomic classification.</title>
        <authorList>
            <person name="Goeker M."/>
        </authorList>
    </citation>
    <scope>NUCLEOTIDE SEQUENCE [LARGE SCALE GENOMIC DNA]</scope>
    <source>
        <strain evidence="2 3">DSM 40141</strain>
    </source>
</reference>
<evidence type="ECO:0000256" key="1">
    <source>
        <dbReference type="SAM" id="MobiDB-lite"/>
    </source>
</evidence>
<protein>
    <submittedName>
        <fullName evidence="2">Uncharacterized protein</fullName>
    </submittedName>
</protein>
<organism evidence="2 3">
    <name type="scientific">Streptomyces candidus</name>
    <dbReference type="NCBI Taxonomy" id="67283"/>
    <lineage>
        <taxon>Bacteria</taxon>
        <taxon>Bacillati</taxon>
        <taxon>Actinomycetota</taxon>
        <taxon>Actinomycetes</taxon>
        <taxon>Kitasatosporales</taxon>
        <taxon>Streptomycetaceae</taxon>
        <taxon>Streptomyces</taxon>
    </lineage>
</organism>
<proteinExistence type="predicted"/>
<accession>A0A7X0HJ10</accession>
<feature type="compositionally biased region" description="Basic and acidic residues" evidence="1">
    <location>
        <begin position="44"/>
        <end position="55"/>
    </location>
</feature>
<sequence length="70" mass="7976">MRDSELTEARALYAAHGYEEIEPYDGHGKADHWYAKPLRRTERRAATGRDEEVGRGPHPVHLGPLLALQR</sequence>
<dbReference type="AlphaFoldDB" id="A0A7X0HJ10"/>
<feature type="region of interest" description="Disordered" evidence="1">
    <location>
        <begin position="44"/>
        <end position="70"/>
    </location>
</feature>
<name>A0A7X0HJ10_9ACTN</name>
<dbReference type="EMBL" id="JACHEM010000014">
    <property type="protein sequence ID" value="MBB6438572.1"/>
    <property type="molecule type" value="Genomic_DNA"/>
</dbReference>
<dbReference type="RefSeq" id="WP_229923474.1">
    <property type="nucleotide sequence ID" value="NZ_BNBN01000006.1"/>
</dbReference>
<gene>
    <name evidence="2" type="ORF">HNQ79_005084</name>
</gene>